<dbReference type="EMBL" id="JAARLZ010000002">
    <property type="protein sequence ID" value="NII05542.1"/>
    <property type="molecule type" value="Genomic_DNA"/>
</dbReference>
<comment type="caution">
    <text evidence="1">The sequence shown here is derived from an EMBL/GenBank/DDBJ whole genome shotgun (WGS) entry which is preliminary data.</text>
</comment>
<evidence type="ECO:0000313" key="2">
    <source>
        <dbReference type="Proteomes" id="UP000490980"/>
    </source>
</evidence>
<reference evidence="1 2" key="1">
    <citation type="submission" date="2020-03" db="EMBL/GenBank/DDBJ databases">
        <authorList>
            <person name="Lai Q."/>
        </authorList>
    </citation>
    <scope>NUCLEOTIDE SEQUENCE [LARGE SCALE GENOMIC DNA]</scope>
    <source>
        <strain evidence="1 2">CCUG 25036</strain>
    </source>
</reference>
<accession>A0A7X5ZH88</accession>
<gene>
    <name evidence="1" type="ORF">HBF25_03950</name>
</gene>
<sequence>MFTQKADPQHPAVVGFEIPQLEAKVSHVTDLPVIALLNCEPSTKWVQLFRREVDDIRGKLGLADVKVRGNQVEFFGSISDTRALTEQLKSLIDDVGHKLRQSGKEHPWRSA</sequence>
<dbReference type="RefSeq" id="WP_166946642.1">
    <property type="nucleotide sequence ID" value="NZ_JAARLZ010000002.1"/>
</dbReference>
<name>A0A7X5ZH88_9GAMM</name>
<evidence type="ECO:0000313" key="1">
    <source>
        <dbReference type="EMBL" id="NII05542.1"/>
    </source>
</evidence>
<protein>
    <submittedName>
        <fullName evidence="1">Uncharacterized protein</fullName>
    </submittedName>
</protein>
<proteinExistence type="predicted"/>
<dbReference type="Proteomes" id="UP000490980">
    <property type="component" value="Unassembled WGS sequence"/>
</dbReference>
<organism evidence="1 2">
    <name type="scientific">Luteibacter anthropi</name>
    <dbReference type="NCBI Taxonomy" id="564369"/>
    <lineage>
        <taxon>Bacteria</taxon>
        <taxon>Pseudomonadati</taxon>
        <taxon>Pseudomonadota</taxon>
        <taxon>Gammaproteobacteria</taxon>
        <taxon>Lysobacterales</taxon>
        <taxon>Rhodanobacteraceae</taxon>
        <taxon>Luteibacter</taxon>
    </lineage>
</organism>
<keyword evidence="2" id="KW-1185">Reference proteome</keyword>
<dbReference type="AlphaFoldDB" id="A0A7X5ZH88"/>